<dbReference type="Proteomes" id="UP000025238">
    <property type="component" value="Chromosome"/>
</dbReference>
<dbReference type="InterPro" id="IPR028263">
    <property type="entry name" value="FliG_N"/>
</dbReference>
<dbReference type="GO" id="GO:0009425">
    <property type="term" value="C:bacterial-type flagellum basal body"/>
    <property type="evidence" value="ECO:0007669"/>
    <property type="project" value="UniProtKB-SubCell"/>
</dbReference>
<evidence type="ECO:0000259" key="12">
    <source>
        <dbReference type="Pfam" id="PF01706"/>
    </source>
</evidence>
<evidence type="ECO:0000256" key="4">
    <source>
        <dbReference type="ARBA" id="ARBA00021870"/>
    </source>
</evidence>
<evidence type="ECO:0000256" key="5">
    <source>
        <dbReference type="ARBA" id="ARBA00022475"/>
    </source>
</evidence>
<dbReference type="Pfam" id="PF14841">
    <property type="entry name" value="FliG_M"/>
    <property type="match status" value="1"/>
</dbReference>
<comment type="subcellular location">
    <subcellularLocation>
        <location evidence="1">Bacterial flagellum basal body</location>
    </subcellularLocation>
    <subcellularLocation>
        <location evidence="2">Cell inner membrane</location>
        <topology evidence="2">Peripheral membrane protein</topology>
        <orientation evidence="2">Cytoplasmic side</orientation>
    </subcellularLocation>
</comment>
<dbReference type="InterPro" id="IPR032779">
    <property type="entry name" value="FliG_M"/>
</dbReference>
<comment type="similarity">
    <text evidence="3">Belongs to the FliG family.</text>
</comment>
<dbReference type="KEGG" id="pstu:UIB01_21235"/>
<dbReference type="OrthoDB" id="358614at2"/>
<feature type="domain" description="Flagellar motor switch protein FliG N-terminal" evidence="14">
    <location>
        <begin position="30"/>
        <end position="125"/>
    </location>
</feature>
<dbReference type="InterPro" id="IPR011002">
    <property type="entry name" value="FliG_a-hlx"/>
</dbReference>
<dbReference type="Pfam" id="PF14842">
    <property type="entry name" value="FliG_N"/>
    <property type="match status" value="1"/>
</dbReference>
<accession>A0A023WXN8</accession>
<evidence type="ECO:0000256" key="1">
    <source>
        <dbReference type="ARBA" id="ARBA00004117"/>
    </source>
</evidence>
<evidence type="ECO:0000256" key="11">
    <source>
        <dbReference type="SAM" id="MobiDB-lite"/>
    </source>
</evidence>
<evidence type="ECO:0000256" key="9">
    <source>
        <dbReference type="ARBA" id="ARBA00023143"/>
    </source>
</evidence>
<sequence length="355" mass="39952">MKETSTQQAEDSQASSREIKPRPVQLRSVSSLDQAAILMLSMGDEISAGILRNFSREEIISISQAMARLSNVKQPMVSDVISRFFDDYKDQSSIKGASRSYLAGMLGKALGGDITRSLLDSIYGEEIRAKMAKMEWLDPKQFAALIAKEHAQMQAVFLAFLPPGMATEVLECMPAERQDELLYRIANLSEVNSDVIAELEQLIDRSLKVLSTQGSQVRGVKQAADIMNRFKGNRDQMFELLRAHNEELVGKIEDEMYDFFILSRQNQDVLQTLLEVIPLDEWVVALKGAEPELVKAIQGAMPKRQAQQMESINRRQGPVPLSRVEQVRKDIMAVVREMSADGELQVQLFREQTVE</sequence>
<evidence type="ECO:0000256" key="10">
    <source>
        <dbReference type="ARBA" id="ARBA00025598"/>
    </source>
</evidence>
<dbReference type="GO" id="GO:0003774">
    <property type="term" value="F:cytoskeletal motor activity"/>
    <property type="evidence" value="ECO:0007669"/>
    <property type="project" value="InterPro"/>
</dbReference>
<keyword evidence="7" id="KW-0283">Flagellar rotation</keyword>
<evidence type="ECO:0000313" key="16">
    <source>
        <dbReference type="Proteomes" id="UP000025238"/>
    </source>
</evidence>
<name>A0A023WXN8_STUST</name>
<evidence type="ECO:0000256" key="6">
    <source>
        <dbReference type="ARBA" id="ARBA00022500"/>
    </source>
</evidence>
<keyword evidence="9" id="KW-0975">Bacterial flagellum</keyword>
<evidence type="ECO:0000259" key="13">
    <source>
        <dbReference type="Pfam" id="PF14841"/>
    </source>
</evidence>
<dbReference type="InterPro" id="IPR023087">
    <property type="entry name" value="Flg_Motor_Flig_C"/>
</dbReference>
<dbReference type="GO" id="GO:0006935">
    <property type="term" value="P:chemotaxis"/>
    <property type="evidence" value="ECO:0007669"/>
    <property type="project" value="UniProtKB-KW"/>
</dbReference>
<dbReference type="AlphaFoldDB" id="A0A023WXN8"/>
<dbReference type="GO" id="GO:0071973">
    <property type="term" value="P:bacterial-type flagellum-dependent cell motility"/>
    <property type="evidence" value="ECO:0007669"/>
    <property type="project" value="InterPro"/>
</dbReference>
<feature type="domain" description="Flagellar motor switch protein FliG middle" evidence="13">
    <location>
        <begin position="139"/>
        <end position="213"/>
    </location>
</feature>
<dbReference type="SUPFAM" id="SSF48029">
    <property type="entry name" value="FliG"/>
    <property type="match status" value="2"/>
</dbReference>
<evidence type="ECO:0000259" key="14">
    <source>
        <dbReference type="Pfam" id="PF14842"/>
    </source>
</evidence>
<dbReference type="PANTHER" id="PTHR30534">
    <property type="entry name" value="FLAGELLAR MOTOR SWITCH PROTEIN FLIG"/>
    <property type="match status" value="1"/>
</dbReference>
<dbReference type="InterPro" id="IPR000090">
    <property type="entry name" value="Flg_Motor_Flig"/>
</dbReference>
<gene>
    <name evidence="15" type="primary">fliG</name>
    <name evidence="15" type="ORF">UIB01_21235</name>
</gene>
<dbReference type="PANTHER" id="PTHR30534:SF0">
    <property type="entry name" value="FLAGELLAR MOTOR SWITCH PROTEIN FLIG"/>
    <property type="match status" value="1"/>
</dbReference>
<dbReference type="PRINTS" id="PR00954">
    <property type="entry name" value="FLGMOTORFLIG"/>
</dbReference>
<protein>
    <recommendedName>
        <fullName evidence="4">Flagellar motor switch protein FliG</fullName>
    </recommendedName>
</protein>
<keyword evidence="8" id="KW-0472">Membrane</keyword>
<reference evidence="15 16" key="1">
    <citation type="submission" date="2014-03" db="EMBL/GenBank/DDBJ databases">
        <title>Complete genome sequence of Pseudomonas stutzeri 19SMN4.</title>
        <authorList>
            <person name="Brunet-Galmes I."/>
            <person name="Nogales B."/>
            <person name="Busquets A."/>
            <person name="Pena A."/>
            <person name="Gomila M."/>
            <person name="Garcia-Valdes E."/>
            <person name="Lalucat J."/>
            <person name="Bennasar A."/>
            <person name="Bosch R."/>
        </authorList>
    </citation>
    <scope>NUCLEOTIDE SEQUENCE [LARGE SCALE GENOMIC DNA]</scope>
    <source>
        <strain evidence="15 16">19SMN4</strain>
    </source>
</reference>
<evidence type="ECO:0000256" key="7">
    <source>
        <dbReference type="ARBA" id="ARBA00022779"/>
    </source>
</evidence>
<dbReference type="PATRIC" id="fig|316.97.peg.4250"/>
<feature type="compositionally biased region" description="Polar residues" evidence="11">
    <location>
        <begin position="1"/>
        <end position="16"/>
    </location>
</feature>
<evidence type="ECO:0000256" key="8">
    <source>
        <dbReference type="ARBA" id="ARBA00023136"/>
    </source>
</evidence>
<dbReference type="Pfam" id="PF01706">
    <property type="entry name" value="FliG_C"/>
    <property type="match status" value="1"/>
</dbReference>
<keyword evidence="15" id="KW-0969">Cilium</keyword>
<proteinExistence type="inferred from homology"/>
<keyword evidence="5" id="KW-1003">Cell membrane</keyword>
<feature type="domain" description="Flagellar motor switch protein FliG C-terminal" evidence="12">
    <location>
        <begin position="241"/>
        <end position="345"/>
    </location>
</feature>
<keyword evidence="6" id="KW-0145">Chemotaxis</keyword>
<evidence type="ECO:0000256" key="2">
    <source>
        <dbReference type="ARBA" id="ARBA00004515"/>
    </source>
</evidence>
<keyword evidence="15" id="KW-0282">Flagellum</keyword>
<comment type="function">
    <text evidence="10">FliG is one of three proteins (FliG, FliN, FliM) that forms the rotor-mounted switch complex (C ring), located at the base of the basal body. This complex interacts with the CheY and CheZ chemotaxis proteins, in addition to contacting components of the motor that determine the direction of flagellar rotation.</text>
</comment>
<feature type="region of interest" description="Disordered" evidence="11">
    <location>
        <begin position="1"/>
        <end position="23"/>
    </location>
</feature>
<dbReference type="EMBL" id="CP007509">
    <property type="protein sequence ID" value="AHY44863.1"/>
    <property type="molecule type" value="Genomic_DNA"/>
</dbReference>
<dbReference type="GO" id="GO:0005886">
    <property type="term" value="C:plasma membrane"/>
    <property type="evidence" value="ECO:0007669"/>
    <property type="project" value="UniProtKB-SubCell"/>
</dbReference>
<keyword evidence="15" id="KW-0966">Cell projection</keyword>
<dbReference type="Gene3D" id="1.10.220.30">
    <property type="match status" value="3"/>
</dbReference>
<organism evidence="15 16">
    <name type="scientific">Stutzerimonas stutzeri</name>
    <name type="common">Pseudomonas stutzeri</name>
    <dbReference type="NCBI Taxonomy" id="316"/>
    <lineage>
        <taxon>Bacteria</taxon>
        <taxon>Pseudomonadati</taxon>
        <taxon>Pseudomonadota</taxon>
        <taxon>Gammaproteobacteria</taxon>
        <taxon>Pseudomonadales</taxon>
        <taxon>Pseudomonadaceae</taxon>
        <taxon>Stutzerimonas</taxon>
    </lineage>
</organism>
<evidence type="ECO:0000313" key="15">
    <source>
        <dbReference type="EMBL" id="AHY44863.1"/>
    </source>
</evidence>
<evidence type="ECO:0000256" key="3">
    <source>
        <dbReference type="ARBA" id="ARBA00010299"/>
    </source>
</evidence>